<keyword evidence="3" id="KW-1185">Reference proteome</keyword>
<dbReference type="EMBL" id="JACKXE010000001">
    <property type="protein sequence ID" value="MBB6628534.1"/>
    <property type="molecule type" value="Genomic_DNA"/>
</dbReference>
<evidence type="ECO:0000313" key="2">
    <source>
        <dbReference type="EMBL" id="MBB6628534.1"/>
    </source>
</evidence>
<protein>
    <submittedName>
        <fullName evidence="2">Uncharacterized protein</fullName>
    </submittedName>
</protein>
<evidence type="ECO:0000313" key="3">
    <source>
        <dbReference type="Proteomes" id="UP000523955"/>
    </source>
</evidence>
<evidence type="ECO:0000256" key="1">
    <source>
        <dbReference type="SAM" id="MobiDB-lite"/>
    </source>
</evidence>
<proteinExistence type="predicted"/>
<gene>
    <name evidence="2" type="ORF">H5V45_14510</name>
</gene>
<dbReference type="RefSeq" id="WP_185253583.1">
    <property type="nucleotide sequence ID" value="NZ_JACKXE010000001.1"/>
</dbReference>
<feature type="region of interest" description="Disordered" evidence="1">
    <location>
        <begin position="1"/>
        <end position="28"/>
    </location>
</feature>
<accession>A0A7X0RK40</accession>
<comment type="caution">
    <text evidence="2">The sequence shown here is derived from an EMBL/GenBank/DDBJ whole genome shotgun (WGS) entry which is preliminary data.</text>
</comment>
<organism evidence="2 3">
    <name type="scientific">Nocardioides luti</name>
    <dbReference type="NCBI Taxonomy" id="2761101"/>
    <lineage>
        <taxon>Bacteria</taxon>
        <taxon>Bacillati</taxon>
        <taxon>Actinomycetota</taxon>
        <taxon>Actinomycetes</taxon>
        <taxon>Propionibacteriales</taxon>
        <taxon>Nocardioidaceae</taxon>
        <taxon>Nocardioides</taxon>
    </lineage>
</organism>
<sequence length="77" mass="8423">MAFRMLRLHRSPAPAPRRDGSSSVRPPGVIPTPFLAMHLTTGFEDWCDAQGLHPEAHGVWEAYEAALTRTLPESGVA</sequence>
<reference evidence="2 3" key="1">
    <citation type="submission" date="2020-08" db="EMBL/GenBank/DDBJ databases">
        <authorList>
            <person name="Seo M.-J."/>
        </authorList>
    </citation>
    <scope>NUCLEOTIDE SEQUENCE [LARGE SCALE GENOMIC DNA]</scope>
    <source>
        <strain evidence="2 3">KIGAM211</strain>
    </source>
</reference>
<name>A0A7X0RK40_9ACTN</name>
<feature type="compositionally biased region" description="Basic residues" evidence="1">
    <location>
        <begin position="1"/>
        <end position="10"/>
    </location>
</feature>
<dbReference type="Proteomes" id="UP000523955">
    <property type="component" value="Unassembled WGS sequence"/>
</dbReference>
<dbReference type="AlphaFoldDB" id="A0A7X0RK40"/>